<dbReference type="SMART" id="SM00091">
    <property type="entry name" value="PAS"/>
    <property type="match status" value="1"/>
</dbReference>
<organism evidence="4 5">
    <name type="scientific">Arthrobacter ramosus</name>
    <dbReference type="NCBI Taxonomy" id="1672"/>
    <lineage>
        <taxon>Bacteria</taxon>
        <taxon>Bacillati</taxon>
        <taxon>Actinomycetota</taxon>
        <taxon>Actinomycetes</taxon>
        <taxon>Micrococcales</taxon>
        <taxon>Micrococcaceae</taxon>
        <taxon>Arthrobacter</taxon>
    </lineage>
</organism>
<dbReference type="Pfam" id="PF08447">
    <property type="entry name" value="PAS_3"/>
    <property type="match status" value="1"/>
</dbReference>
<reference evidence="4 5" key="1">
    <citation type="submission" date="2024-09" db="EMBL/GenBank/DDBJ databases">
        <authorList>
            <person name="Sun Q."/>
            <person name="Mori K."/>
        </authorList>
    </citation>
    <scope>NUCLEOTIDE SEQUENCE [LARGE SCALE GENOMIC DNA]</scope>
    <source>
        <strain evidence="4 5">JCM 1334</strain>
    </source>
</reference>
<dbReference type="SUPFAM" id="SSF141868">
    <property type="entry name" value="EAL domain-like"/>
    <property type="match status" value="1"/>
</dbReference>
<evidence type="ECO:0000313" key="5">
    <source>
        <dbReference type="Proteomes" id="UP001589702"/>
    </source>
</evidence>
<protein>
    <submittedName>
        <fullName evidence="4">EAL domain-containing protein</fullName>
    </submittedName>
</protein>
<gene>
    <name evidence="4" type="ORF">ACFFP1_08170</name>
</gene>
<dbReference type="SUPFAM" id="SSF55785">
    <property type="entry name" value="PYP-like sensor domain (PAS domain)"/>
    <property type="match status" value="1"/>
</dbReference>
<dbReference type="Proteomes" id="UP001589702">
    <property type="component" value="Unassembled WGS sequence"/>
</dbReference>
<evidence type="ECO:0000259" key="3">
    <source>
        <dbReference type="PROSITE" id="PS50883"/>
    </source>
</evidence>
<evidence type="ECO:0000259" key="2">
    <source>
        <dbReference type="PROSITE" id="PS50112"/>
    </source>
</evidence>
<feature type="transmembrane region" description="Helical" evidence="1">
    <location>
        <begin position="98"/>
        <end position="118"/>
    </location>
</feature>
<dbReference type="SMART" id="SM00052">
    <property type="entry name" value="EAL"/>
    <property type="match status" value="1"/>
</dbReference>
<dbReference type="EMBL" id="JBHMBC010000010">
    <property type="protein sequence ID" value="MFB9819477.1"/>
    <property type="molecule type" value="Genomic_DNA"/>
</dbReference>
<dbReference type="PANTHER" id="PTHR33121">
    <property type="entry name" value="CYCLIC DI-GMP PHOSPHODIESTERASE PDEF"/>
    <property type="match status" value="1"/>
</dbReference>
<dbReference type="InterPro" id="IPR013655">
    <property type="entry name" value="PAS_fold_3"/>
</dbReference>
<proteinExistence type="predicted"/>
<dbReference type="Pfam" id="PF00563">
    <property type="entry name" value="EAL"/>
    <property type="match status" value="1"/>
</dbReference>
<dbReference type="NCBIfam" id="TIGR00229">
    <property type="entry name" value="sensory_box"/>
    <property type="match status" value="1"/>
</dbReference>
<feature type="domain" description="PAS" evidence="2">
    <location>
        <begin position="131"/>
        <end position="186"/>
    </location>
</feature>
<dbReference type="PANTHER" id="PTHR33121:SF70">
    <property type="entry name" value="SIGNALING PROTEIN YKOW"/>
    <property type="match status" value="1"/>
</dbReference>
<dbReference type="InterPro" id="IPR001633">
    <property type="entry name" value="EAL_dom"/>
</dbReference>
<comment type="caution">
    <text evidence="4">The sequence shown here is derived from an EMBL/GenBank/DDBJ whole genome shotgun (WGS) entry which is preliminary data.</text>
</comment>
<evidence type="ECO:0000313" key="4">
    <source>
        <dbReference type="EMBL" id="MFB9819477.1"/>
    </source>
</evidence>
<dbReference type="CDD" id="cd00130">
    <property type="entry name" value="PAS"/>
    <property type="match status" value="1"/>
</dbReference>
<keyword evidence="5" id="KW-1185">Reference proteome</keyword>
<dbReference type="InterPro" id="IPR035919">
    <property type="entry name" value="EAL_sf"/>
</dbReference>
<dbReference type="CDD" id="cd01948">
    <property type="entry name" value="EAL"/>
    <property type="match status" value="1"/>
</dbReference>
<dbReference type="InterPro" id="IPR035965">
    <property type="entry name" value="PAS-like_dom_sf"/>
</dbReference>
<dbReference type="PROSITE" id="PS50883">
    <property type="entry name" value="EAL"/>
    <property type="match status" value="1"/>
</dbReference>
<accession>A0ABV5XXM9</accession>
<dbReference type="RefSeq" id="WP_234752870.1">
    <property type="nucleotide sequence ID" value="NZ_BAAAWN010000001.1"/>
</dbReference>
<dbReference type="PROSITE" id="PS50112">
    <property type="entry name" value="PAS"/>
    <property type="match status" value="1"/>
</dbReference>
<dbReference type="InterPro" id="IPR050706">
    <property type="entry name" value="Cyclic-di-GMP_PDE-like"/>
</dbReference>
<dbReference type="InterPro" id="IPR000014">
    <property type="entry name" value="PAS"/>
</dbReference>
<name>A0ABV5XXM9_ARTRM</name>
<feature type="transmembrane region" description="Helical" evidence="1">
    <location>
        <begin position="60"/>
        <end position="78"/>
    </location>
</feature>
<keyword evidence="1" id="KW-1133">Transmembrane helix</keyword>
<dbReference type="Gene3D" id="3.20.20.450">
    <property type="entry name" value="EAL domain"/>
    <property type="match status" value="1"/>
</dbReference>
<sequence length="494" mass="53568">MTRGRRPRAVVVLPDRRTGGYGVIPGWVALLGMPFMRVPRLKRASARTGRDANQLASASTGWWLLVVVFIEAAVALSIRLPLAFGFPPWAGIDGSTGFPALLALLMVPLVVLAAWRLMRQQQRERSQAFRTSRLMDTVLHTSLDWLWATGPDGRFTFCSPACKDITGYEPSELLGRHITRIIDPGDLADARVDWKARESGDSSWSRVVTVCRHRDGSRVLIDVAGRPMRDREGRDCGFEGTCRVLNPETAHSHAEVTARVQEVLSDGSLITAFQPIRRLGTGCVIGAEALTRFNGLQGSSPEVRFMEAASIGLDIELELLALRTALTTAAGLPPELYIAANLSPRACLDPRLAAAIVESAIPPRRIVLEVTERHEVANYEPLAEALAPLRRAGMRIAVDDAGAGFASMRHILQLKPDLIKLDREIIAGIDTDPAQRALGAAMVGFSSEIGAALVAEGIETEAELAAVTKLGMTAAQGYLLGRPSLRPEDWASWG</sequence>
<feature type="domain" description="EAL" evidence="3">
    <location>
        <begin position="253"/>
        <end position="494"/>
    </location>
</feature>
<dbReference type="Gene3D" id="3.30.450.20">
    <property type="entry name" value="PAS domain"/>
    <property type="match status" value="1"/>
</dbReference>
<evidence type="ECO:0000256" key="1">
    <source>
        <dbReference type="SAM" id="Phobius"/>
    </source>
</evidence>
<keyword evidence="1" id="KW-0812">Transmembrane</keyword>
<keyword evidence="1" id="KW-0472">Membrane</keyword>